<dbReference type="PANTHER" id="PTHR45833">
    <property type="entry name" value="METHIONINE SYNTHASE"/>
    <property type="match status" value="1"/>
</dbReference>
<gene>
    <name evidence="4" type="ORF">LCGC14_0859070</name>
</gene>
<dbReference type="InterPro" id="IPR006158">
    <property type="entry name" value="Cobalamin-bd"/>
</dbReference>
<dbReference type="GO" id="GO:0046872">
    <property type="term" value="F:metal ion binding"/>
    <property type="evidence" value="ECO:0007669"/>
    <property type="project" value="UniProtKB-KW"/>
</dbReference>
<dbReference type="InterPro" id="IPR036724">
    <property type="entry name" value="Cobalamin-bd_sf"/>
</dbReference>
<protein>
    <recommendedName>
        <fullName evidence="3">B12-binding domain-containing protein</fullName>
    </recommendedName>
</protein>
<dbReference type="Gene3D" id="1.10.1240.10">
    <property type="entry name" value="Methionine synthase domain"/>
    <property type="match status" value="1"/>
</dbReference>
<dbReference type="InterPro" id="IPR050554">
    <property type="entry name" value="Met_Synthase/Corrinoid"/>
</dbReference>
<organism evidence="4">
    <name type="scientific">marine sediment metagenome</name>
    <dbReference type="NCBI Taxonomy" id="412755"/>
    <lineage>
        <taxon>unclassified sequences</taxon>
        <taxon>metagenomes</taxon>
        <taxon>ecological metagenomes</taxon>
    </lineage>
</organism>
<dbReference type="Gene3D" id="3.40.50.280">
    <property type="entry name" value="Cobalamin-binding domain"/>
    <property type="match status" value="1"/>
</dbReference>
<dbReference type="EMBL" id="LAZR01002600">
    <property type="protein sequence ID" value="KKN27982.1"/>
    <property type="molecule type" value="Genomic_DNA"/>
</dbReference>
<keyword evidence="1" id="KW-0479">Metal-binding</keyword>
<dbReference type="PROSITE" id="PS51332">
    <property type="entry name" value="B12_BINDING"/>
    <property type="match status" value="1"/>
</dbReference>
<dbReference type="Pfam" id="PF02607">
    <property type="entry name" value="B12-binding_2"/>
    <property type="match status" value="1"/>
</dbReference>
<dbReference type="GO" id="GO:0046653">
    <property type="term" value="P:tetrahydrofolate metabolic process"/>
    <property type="evidence" value="ECO:0007669"/>
    <property type="project" value="TreeGrafter"/>
</dbReference>
<dbReference type="GO" id="GO:0031419">
    <property type="term" value="F:cobalamin binding"/>
    <property type="evidence" value="ECO:0007669"/>
    <property type="project" value="InterPro"/>
</dbReference>
<dbReference type="PANTHER" id="PTHR45833:SF1">
    <property type="entry name" value="METHIONINE SYNTHASE"/>
    <property type="match status" value="1"/>
</dbReference>
<evidence type="ECO:0000256" key="1">
    <source>
        <dbReference type="ARBA" id="ARBA00022723"/>
    </source>
</evidence>
<comment type="caution">
    <text evidence="4">The sequence shown here is derived from an EMBL/GenBank/DDBJ whole genome shotgun (WGS) entry which is preliminary data.</text>
</comment>
<evidence type="ECO:0000313" key="4">
    <source>
        <dbReference type="EMBL" id="KKN27982.1"/>
    </source>
</evidence>
<accession>A0A0F9PTA7</accession>
<proteinExistence type="predicted"/>
<dbReference type="GO" id="GO:0008705">
    <property type="term" value="F:methionine synthase activity"/>
    <property type="evidence" value="ECO:0007669"/>
    <property type="project" value="TreeGrafter"/>
</dbReference>
<name>A0A0F9PTA7_9ZZZZ</name>
<evidence type="ECO:0000256" key="2">
    <source>
        <dbReference type="ARBA" id="ARBA00023285"/>
    </source>
</evidence>
<sequence>MSEITEAIKELEEEKLLQLVKEKLDAGEDPIKILEACRMGMTEIGKGSGDTVFLTDLIMAGEIFNEAMELLMPKLVGSSTKSLGKVIIGTVEGDIHNIGKDIAINFLKAEGFNVIDLGVNVQAQKFIDAIKEHNPPVVGLSGLLTLSIEPMKKSIEAIAAANLRDGLKIIIGGERTDEEVCKYVGADAWVNDAIEGVKIIKNWVGGA</sequence>
<keyword evidence="2" id="KW-0170">Cobalt</keyword>
<feature type="domain" description="B12-binding" evidence="3">
    <location>
        <begin position="83"/>
        <end position="207"/>
    </location>
</feature>
<reference evidence="4" key="1">
    <citation type="journal article" date="2015" name="Nature">
        <title>Complex archaea that bridge the gap between prokaryotes and eukaryotes.</title>
        <authorList>
            <person name="Spang A."/>
            <person name="Saw J.H."/>
            <person name="Jorgensen S.L."/>
            <person name="Zaremba-Niedzwiedzka K."/>
            <person name="Martijn J."/>
            <person name="Lind A.E."/>
            <person name="van Eijk R."/>
            <person name="Schleper C."/>
            <person name="Guy L."/>
            <person name="Ettema T.J."/>
        </authorList>
    </citation>
    <scope>NUCLEOTIDE SEQUENCE</scope>
</reference>
<evidence type="ECO:0000259" key="3">
    <source>
        <dbReference type="PROSITE" id="PS51332"/>
    </source>
</evidence>
<dbReference type="SMART" id="SM01018">
    <property type="entry name" value="B12-binding_2"/>
    <property type="match status" value="1"/>
</dbReference>
<dbReference type="InterPro" id="IPR003759">
    <property type="entry name" value="Cbl-bd_cap"/>
</dbReference>
<dbReference type="GO" id="GO:0050667">
    <property type="term" value="P:homocysteine metabolic process"/>
    <property type="evidence" value="ECO:0007669"/>
    <property type="project" value="TreeGrafter"/>
</dbReference>
<dbReference type="SUPFAM" id="SSF47644">
    <property type="entry name" value="Methionine synthase domain"/>
    <property type="match status" value="1"/>
</dbReference>
<dbReference type="InterPro" id="IPR036594">
    <property type="entry name" value="Meth_synthase_dom"/>
</dbReference>
<dbReference type="GO" id="GO:0005829">
    <property type="term" value="C:cytosol"/>
    <property type="evidence" value="ECO:0007669"/>
    <property type="project" value="TreeGrafter"/>
</dbReference>
<dbReference type="Pfam" id="PF02310">
    <property type="entry name" value="B12-binding"/>
    <property type="match status" value="1"/>
</dbReference>
<dbReference type="SUPFAM" id="SSF52242">
    <property type="entry name" value="Cobalamin (vitamin B12)-binding domain"/>
    <property type="match status" value="1"/>
</dbReference>
<dbReference type="AlphaFoldDB" id="A0A0F9PTA7"/>